<feature type="region of interest" description="Disordered" evidence="1">
    <location>
        <begin position="65"/>
        <end position="86"/>
    </location>
</feature>
<protein>
    <submittedName>
        <fullName evidence="2">Uncharacterized protein</fullName>
    </submittedName>
</protein>
<accession>A0A8J5MYR8</accession>
<proteinExistence type="predicted"/>
<comment type="caution">
    <text evidence="2">The sequence shown here is derived from an EMBL/GenBank/DDBJ whole genome shotgun (WGS) entry which is preliminary data.</text>
</comment>
<name>A0A8J5MYR8_HOMAM</name>
<gene>
    <name evidence="2" type="ORF">Hamer_G002598</name>
</gene>
<feature type="region of interest" description="Disordered" evidence="1">
    <location>
        <begin position="1"/>
        <end position="22"/>
    </location>
</feature>
<dbReference type="AlphaFoldDB" id="A0A8J5MYR8"/>
<feature type="compositionally biased region" description="Low complexity" evidence="1">
    <location>
        <begin position="1"/>
        <end position="12"/>
    </location>
</feature>
<evidence type="ECO:0000256" key="1">
    <source>
        <dbReference type="SAM" id="MobiDB-lite"/>
    </source>
</evidence>
<evidence type="ECO:0000313" key="3">
    <source>
        <dbReference type="Proteomes" id="UP000747542"/>
    </source>
</evidence>
<evidence type="ECO:0000313" key="2">
    <source>
        <dbReference type="EMBL" id="KAG7168516.1"/>
    </source>
</evidence>
<organism evidence="2 3">
    <name type="scientific">Homarus americanus</name>
    <name type="common">American lobster</name>
    <dbReference type="NCBI Taxonomy" id="6706"/>
    <lineage>
        <taxon>Eukaryota</taxon>
        <taxon>Metazoa</taxon>
        <taxon>Ecdysozoa</taxon>
        <taxon>Arthropoda</taxon>
        <taxon>Crustacea</taxon>
        <taxon>Multicrustacea</taxon>
        <taxon>Malacostraca</taxon>
        <taxon>Eumalacostraca</taxon>
        <taxon>Eucarida</taxon>
        <taxon>Decapoda</taxon>
        <taxon>Pleocyemata</taxon>
        <taxon>Astacidea</taxon>
        <taxon>Nephropoidea</taxon>
        <taxon>Nephropidae</taxon>
        <taxon>Homarus</taxon>
    </lineage>
</organism>
<dbReference type="EMBL" id="JAHLQT010020073">
    <property type="protein sequence ID" value="KAG7168516.1"/>
    <property type="molecule type" value="Genomic_DNA"/>
</dbReference>
<feature type="compositionally biased region" description="Polar residues" evidence="1">
    <location>
        <begin position="75"/>
        <end position="86"/>
    </location>
</feature>
<keyword evidence="3" id="KW-1185">Reference proteome</keyword>
<dbReference type="Proteomes" id="UP000747542">
    <property type="component" value="Unassembled WGS sequence"/>
</dbReference>
<sequence>MHQCGSEEVVSPPDFPSPPKFSRTFYLGDNNCMQTYRYRQDFDKLEEIRMLSQLDNMRKRRFHIVEGQHQGDAYKNQTSSPDVTEQ</sequence>
<reference evidence="2" key="1">
    <citation type="journal article" date="2021" name="Sci. Adv.">
        <title>The American lobster genome reveals insights on longevity, neural, and immune adaptations.</title>
        <authorList>
            <person name="Polinski J.M."/>
            <person name="Zimin A.V."/>
            <person name="Clark K.F."/>
            <person name="Kohn A.B."/>
            <person name="Sadowski N."/>
            <person name="Timp W."/>
            <person name="Ptitsyn A."/>
            <person name="Khanna P."/>
            <person name="Romanova D.Y."/>
            <person name="Williams P."/>
            <person name="Greenwood S.J."/>
            <person name="Moroz L.L."/>
            <person name="Walt D.R."/>
            <person name="Bodnar A.G."/>
        </authorList>
    </citation>
    <scope>NUCLEOTIDE SEQUENCE</scope>
    <source>
        <strain evidence="2">GMGI-L3</strain>
    </source>
</reference>